<keyword evidence="6 7" id="KW-0472">Membrane</keyword>
<dbReference type="PANTHER" id="PTHR30506:SF3">
    <property type="entry name" value="UPF0126 INNER MEMBRANE PROTEIN YADS-RELATED"/>
    <property type="match status" value="1"/>
</dbReference>
<name>A0A4R6SF52_9FIRM</name>
<dbReference type="Proteomes" id="UP000295176">
    <property type="component" value="Unassembled WGS sequence"/>
</dbReference>
<reference evidence="9 10" key="1">
    <citation type="submission" date="2019-03" db="EMBL/GenBank/DDBJ databases">
        <title>Subsurface microbial communities from deep shales in Ohio and West Virginia, USA.</title>
        <authorList>
            <person name="Wrighton K."/>
        </authorList>
    </citation>
    <scope>NUCLEOTIDE SEQUENCE [LARGE SCALE GENOMIC DNA]</scope>
    <source>
        <strain evidence="9 10">MSL 7</strain>
    </source>
</reference>
<dbReference type="AlphaFoldDB" id="A0A4R6SF52"/>
<feature type="transmembrane region" description="Helical" evidence="7">
    <location>
        <begin position="31"/>
        <end position="51"/>
    </location>
</feature>
<evidence type="ECO:0000256" key="4">
    <source>
        <dbReference type="ARBA" id="ARBA00022692"/>
    </source>
</evidence>
<dbReference type="RefSeq" id="WP_133529827.1">
    <property type="nucleotide sequence ID" value="NZ_SNXX01000004.1"/>
</dbReference>
<dbReference type="GO" id="GO:0005886">
    <property type="term" value="C:plasma membrane"/>
    <property type="evidence" value="ECO:0007669"/>
    <property type="project" value="UniProtKB-SubCell"/>
</dbReference>
<organism evidence="9 10">
    <name type="scientific">Halanaerobium saccharolyticum</name>
    <dbReference type="NCBI Taxonomy" id="43595"/>
    <lineage>
        <taxon>Bacteria</taxon>
        <taxon>Bacillati</taxon>
        <taxon>Bacillota</taxon>
        <taxon>Clostridia</taxon>
        <taxon>Halanaerobiales</taxon>
        <taxon>Halanaerobiaceae</taxon>
        <taxon>Halanaerobium</taxon>
    </lineage>
</organism>
<dbReference type="Pfam" id="PF03458">
    <property type="entry name" value="Gly_transporter"/>
    <property type="match status" value="2"/>
</dbReference>
<comment type="subcellular location">
    <subcellularLocation>
        <location evidence="1">Cell membrane</location>
        <topology evidence="1">Multi-pass membrane protein</topology>
    </subcellularLocation>
</comment>
<gene>
    <name evidence="9" type="ORF">C7957_10498</name>
</gene>
<keyword evidence="3" id="KW-1003">Cell membrane</keyword>
<feature type="transmembrane region" description="Helical" evidence="7">
    <location>
        <begin position="6"/>
        <end position="24"/>
    </location>
</feature>
<comment type="caution">
    <text evidence="9">The sequence shown here is derived from an EMBL/GenBank/DDBJ whole genome shotgun (WGS) entry which is preliminary data.</text>
</comment>
<evidence type="ECO:0000256" key="5">
    <source>
        <dbReference type="ARBA" id="ARBA00022989"/>
    </source>
</evidence>
<dbReference type="InterPro" id="IPR005115">
    <property type="entry name" value="Gly_transporter"/>
</dbReference>
<sequence>MEFISIVDIIGTIAFAMSGALRAIEKEMDYYGIAVFGITTAVAGGTIRDILINKDLPVSLANPIYLIISILAAFFVILFYKKIIRFNQILNIFDAVGLAAFTAIGSEVAVNNGYTQPFIIIVLAVMTGTGGGTLRDLFANEIPYVFHKEVYAVAAVIGSIFFIITYRTVGNKAALYTAFAVTFLIRLFCMKKDIHLKRVSKNAKLK</sequence>
<evidence type="ECO:0000256" key="2">
    <source>
        <dbReference type="ARBA" id="ARBA00008193"/>
    </source>
</evidence>
<keyword evidence="4 7" id="KW-0812">Transmembrane</keyword>
<evidence type="ECO:0000256" key="1">
    <source>
        <dbReference type="ARBA" id="ARBA00004651"/>
    </source>
</evidence>
<feature type="transmembrane region" description="Helical" evidence="7">
    <location>
        <begin position="92"/>
        <end position="110"/>
    </location>
</feature>
<feature type="domain" description="Glycine transporter" evidence="8">
    <location>
        <begin position="92"/>
        <end position="166"/>
    </location>
</feature>
<feature type="transmembrane region" description="Helical" evidence="7">
    <location>
        <begin position="173"/>
        <end position="189"/>
    </location>
</feature>
<dbReference type="PANTHER" id="PTHR30506">
    <property type="entry name" value="INNER MEMBRANE PROTEIN"/>
    <property type="match status" value="1"/>
</dbReference>
<evidence type="ECO:0000313" key="10">
    <source>
        <dbReference type="Proteomes" id="UP000295176"/>
    </source>
</evidence>
<evidence type="ECO:0000313" key="9">
    <source>
        <dbReference type="EMBL" id="TDQ00097.1"/>
    </source>
</evidence>
<proteinExistence type="inferred from homology"/>
<evidence type="ECO:0000259" key="8">
    <source>
        <dbReference type="Pfam" id="PF03458"/>
    </source>
</evidence>
<feature type="domain" description="Glycine transporter" evidence="8">
    <location>
        <begin position="6"/>
        <end position="80"/>
    </location>
</feature>
<feature type="transmembrane region" description="Helical" evidence="7">
    <location>
        <begin position="63"/>
        <end position="80"/>
    </location>
</feature>
<feature type="transmembrane region" description="Helical" evidence="7">
    <location>
        <begin position="116"/>
        <end position="138"/>
    </location>
</feature>
<protein>
    <submittedName>
        <fullName evidence="9">Putative membrane protein YeiH</fullName>
    </submittedName>
</protein>
<dbReference type="EMBL" id="SNXX01000004">
    <property type="protein sequence ID" value="TDQ00097.1"/>
    <property type="molecule type" value="Genomic_DNA"/>
</dbReference>
<comment type="similarity">
    <text evidence="2">Belongs to the UPF0126 family.</text>
</comment>
<evidence type="ECO:0000256" key="3">
    <source>
        <dbReference type="ARBA" id="ARBA00022475"/>
    </source>
</evidence>
<evidence type="ECO:0000256" key="7">
    <source>
        <dbReference type="SAM" id="Phobius"/>
    </source>
</evidence>
<accession>A0A4R6SF52</accession>
<feature type="transmembrane region" description="Helical" evidence="7">
    <location>
        <begin position="150"/>
        <end position="167"/>
    </location>
</feature>
<evidence type="ECO:0000256" key="6">
    <source>
        <dbReference type="ARBA" id="ARBA00023136"/>
    </source>
</evidence>
<keyword evidence="5 7" id="KW-1133">Transmembrane helix</keyword>